<dbReference type="RefSeq" id="WP_173865710.1">
    <property type="nucleotide sequence ID" value="NZ_JAAWUU010000005.1"/>
</dbReference>
<sequence length="86" mass="10109">MENRETPAPMPATDMTVKLFRAMSKASWDQVRRLYLVAFAGMLADKQPEPEPYRDRTLVMLMHLEDQEAWKKIYTTVKTLTNEVFE</sequence>
<dbReference type="Proteomes" id="UP000821846">
    <property type="component" value="Unassembled WGS sequence"/>
</dbReference>
<comment type="caution">
    <text evidence="1">The sequence shown here is derived from an EMBL/GenBank/DDBJ whole genome shotgun (WGS) entry which is preliminary data.</text>
</comment>
<dbReference type="EMBL" id="JAAWUZ010000012">
    <property type="protein sequence ID" value="NSG29685.1"/>
    <property type="molecule type" value="Genomic_DNA"/>
</dbReference>
<proteinExistence type="predicted"/>
<reference evidence="1 2" key="1">
    <citation type="journal article" date="2020" name="Cell Host Microbe">
        <title>Functional and Genomic Variation between Human-Derived Isolates of Lachnospiraceae Reveals Inter- and Intra-Species Diversity.</title>
        <authorList>
            <person name="Sorbara M.T."/>
            <person name="Littmann E.R."/>
            <person name="Fontana E."/>
            <person name="Moody T.U."/>
            <person name="Kohout C.E."/>
            <person name="Gjonbalaj M."/>
            <person name="Eaton V."/>
            <person name="Seok R."/>
            <person name="Leiner I.M."/>
            <person name="Pamer E.G."/>
        </authorList>
    </citation>
    <scope>NUCLEOTIDE SEQUENCE [LARGE SCALE GENOMIC DNA]</scope>
    <source>
        <strain evidence="1 2">MSK.14.16</strain>
    </source>
</reference>
<keyword evidence="2" id="KW-1185">Reference proteome</keyword>
<protein>
    <submittedName>
        <fullName evidence="1">Uncharacterized protein</fullName>
    </submittedName>
</protein>
<organism evidence="1 2">
    <name type="scientific">Faecalicatena fissicatena</name>
    <dbReference type="NCBI Taxonomy" id="290055"/>
    <lineage>
        <taxon>Bacteria</taxon>
        <taxon>Bacillati</taxon>
        <taxon>Bacillota</taxon>
        <taxon>Clostridia</taxon>
        <taxon>Lachnospirales</taxon>
        <taxon>Lachnospiraceae</taxon>
        <taxon>Faecalicatena</taxon>
    </lineage>
</organism>
<gene>
    <name evidence="1" type="ORF">HFM93_05175</name>
</gene>
<name>A0ABX2GW49_9FIRM</name>
<accession>A0ABX2GW49</accession>
<evidence type="ECO:0000313" key="1">
    <source>
        <dbReference type="EMBL" id="NSG29685.1"/>
    </source>
</evidence>
<evidence type="ECO:0000313" key="2">
    <source>
        <dbReference type="Proteomes" id="UP000821846"/>
    </source>
</evidence>